<dbReference type="EMBL" id="JAXLQG010000002">
    <property type="protein sequence ID" value="KAK5543879.1"/>
    <property type="molecule type" value="Genomic_DNA"/>
</dbReference>
<dbReference type="PANTHER" id="PTHR22910:SF6">
    <property type="entry name" value="PROTEIN MGARP"/>
    <property type="match status" value="1"/>
</dbReference>
<dbReference type="InterPro" id="IPR000313">
    <property type="entry name" value="PWWP_dom"/>
</dbReference>
<reference evidence="3 4" key="1">
    <citation type="submission" date="2023-06" db="EMBL/GenBank/DDBJ databases">
        <title>Black Yeasts Isolated from many extreme environments.</title>
        <authorList>
            <person name="Coleine C."/>
            <person name="Stajich J.E."/>
            <person name="Selbmann L."/>
        </authorList>
    </citation>
    <scope>NUCLEOTIDE SEQUENCE [LARGE SCALE GENOMIC DNA]</scope>
    <source>
        <strain evidence="3 4">CCFEE 5887</strain>
    </source>
</reference>
<evidence type="ECO:0000313" key="3">
    <source>
        <dbReference type="EMBL" id="KAK5543879.1"/>
    </source>
</evidence>
<dbReference type="SUPFAM" id="SSF63748">
    <property type="entry name" value="Tudor/PWWP/MBT"/>
    <property type="match status" value="1"/>
</dbReference>
<feature type="compositionally biased region" description="Basic and acidic residues" evidence="1">
    <location>
        <begin position="358"/>
        <end position="373"/>
    </location>
</feature>
<dbReference type="SMART" id="SM00293">
    <property type="entry name" value="PWWP"/>
    <property type="match status" value="1"/>
</dbReference>
<feature type="compositionally biased region" description="Basic and acidic residues" evidence="1">
    <location>
        <begin position="558"/>
        <end position="573"/>
    </location>
</feature>
<dbReference type="InterPro" id="IPR026093">
    <property type="entry name" value="MGARP"/>
</dbReference>
<keyword evidence="4" id="KW-1185">Reference proteome</keyword>
<feature type="compositionally biased region" description="Basic and acidic residues" evidence="1">
    <location>
        <begin position="282"/>
        <end position="296"/>
    </location>
</feature>
<name>A0AAV9QKB7_9PEZI</name>
<evidence type="ECO:0000259" key="2">
    <source>
        <dbReference type="PROSITE" id="PS50812"/>
    </source>
</evidence>
<feature type="compositionally biased region" description="Basic and acidic residues" evidence="1">
    <location>
        <begin position="397"/>
        <end position="406"/>
    </location>
</feature>
<feature type="compositionally biased region" description="Basic and acidic residues" evidence="1">
    <location>
        <begin position="523"/>
        <end position="548"/>
    </location>
</feature>
<feature type="region of interest" description="Disordered" evidence="1">
    <location>
        <begin position="282"/>
        <end position="406"/>
    </location>
</feature>
<feature type="region of interest" description="Disordered" evidence="1">
    <location>
        <begin position="1"/>
        <end position="150"/>
    </location>
</feature>
<sequence length="629" mass="69061">MDTETPAQTEVPVKVTQPEDNAPPSLAEPASGPAAEMSGALPAEHPTEPKPAEPQGEPANGAPESALEPPKETEQPAVEPEAPKASEAPAPATADTEMKEADETEAAQPETNGTPTDKKPSASRRKSSGIPEHKGKKLNKKKSMPKITHTDAKPGEYYFARLKSYPPWPSIICDEEMLPEILLSTRPVTTKKADGSYNEAYADDGKKVNERTFPVMFLHTNEFAWIHNTDLTPLSPEDCKDVSEKGKAKALLAAFQVAAEGHDLEYFKNMLHEHNAAMQADWDAKEAREAERAAKADKKKRKSEVKADTDVEMEDAEAAPKKSSKKRKKDVDSDDEESEKPAKTPKTTKIKLTTSKTPKTEEKKPKEKAPKPKSERRKSKAAVEDEEMADVAEPEPEEKPLDPVEARKAREKEVLFLRHRLQKGFLSRDQAPQEEEMPQMSSFIKKLEAYADLEVSIIRQTKINKVLKALIKLNTIPRDEEFQFRKRSLELLTQWNKILGAEPPEAEAGTDKEAKASPATNGIHDEKTDEGSAEKTEEQAEEKTEESTAKPAEVAETIEAKPATELETEKPVELTEPAAEQVQTAADPLETAPAEAAPKPEATGPEIVEKVPESATAAAEANEVVKATE</sequence>
<accession>A0AAV9QKB7</accession>
<feature type="region of interest" description="Disordered" evidence="1">
    <location>
        <begin position="500"/>
        <end position="629"/>
    </location>
</feature>
<dbReference type="PROSITE" id="PS50812">
    <property type="entry name" value="PWWP"/>
    <property type="match status" value="1"/>
</dbReference>
<comment type="caution">
    <text evidence="3">The sequence shown here is derived from an EMBL/GenBank/DDBJ whole genome shotgun (WGS) entry which is preliminary data.</text>
</comment>
<dbReference type="Gene3D" id="2.30.30.140">
    <property type="match status" value="1"/>
</dbReference>
<feature type="compositionally biased region" description="Basic residues" evidence="1">
    <location>
        <begin position="134"/>
        <end position="144"/>
    </location>
</feature>
<feature type="compositionally biased region" description="Low complexity" evidence="1">
    <location>
        <begin position="584"/>
        <end position="606"/>
    </location>
</feature>
<proteinExistence type="predicted"/>
<feature type="domain" description="PWWP" evidence="2">
    <location>
        <begin position="154"/>
        <end position="237"/>
    </location>
</feature>
<feature type="compositionally biased region" description="Low complexity" evidence="1">
    <location>
        <begin position="76"/>
        <end position="94"/>
    </location>
</feature>
<dbReference type="PANTHER" id="PTHR22910">
    <property type="entry name" value="PROTEIN MGARP"/>
    <property type="match status" value="1"/>
</dbReference>
<evidence type="ECO:0000256" key="1">
    <source>
        <dbReference type="SAM" id="MobiDB-lite"/>
    </source>
</evidence>
<dbReference type="Pfam" id="PF00855">
    <property type="entry name" value="PWWP"/>
    <property type="match status" value="1"/>
</dbReference>
<dbReference type="GO" id="GO:0005739">
    <property type="term" value="C:mitochondrion"/>
    <property type="evidence" value="ECO:0007669"/>
    <property type="project" value="InterPro"/>
</dbReference>
<dbReference type="Proteomes" id="UP001345827">
    <property type="component" value="Unassembled WGS sequence"/>
</dbReference>
<evidence type="ECO:0000313" key="4">
    <source>
        <dbReference type="Proteomes" id="UP001345827"/>
    </source>
</evidence>
<organism evidence="3 4">
    <name type="scientific">Vermiconidia calcicola</name>
    <dbReference type="NCBI Taxonomy" id="1690605"/>
    <lineage>
        <taxon>Eukaryota</taxon>
        <taxon>Fungi</taxon>
        <taxon>Dikarya</taxon>
        <taxon>Ascomycota</taxon>
        <taxon>Pezizomycotina</taxon>
        <taxon>Dothideomycetes</taxon>
        <taxon>Dothideomycetidae</taxon>
        <taxon>Mycosphaerellales</taxon>
        <taxon>Extremaceae</taxon>
        <taxon>Vermiconidia</taxon>
    </lineage>
</organism>
<feature type="compositionally biased region" description="Low complexity" evidence="1">
    <location>
        <begin position="344"/>
        <end position="357"/>
    </location>
</feature>
<protein>
    <recommendedName>
        <fullName evidence="2">PWWP domain-containing protein</fullName>
    </recommendedName>
</protein>
<dbReference type="AlphaFoldDB" id="A0AAV9QKB7"/>
<gene>
    <name evidence="3" type="ORF">LTR25_001494</name>
</gene>
<feature type="compositionally biased region" description="Acidic residues" evidence="1">
    <location>
        <begin position="384"/>
        <end position="396"/>
    </location>
</feature>